<dbReference type="AlphaFoldDB" id="A0A0F9MIB3"/>
<comment type="caution">
    <text evidence="2">The sequence shown here is derived from an EMBL/GenBank/DDBJ whole genome shotgun (WGS) entry which is preliminary data.</text>
</comment>
<gene>
    <name evidence="2" type="ORF">LCGC14_1456170</name>
</gene>
<protein>
    <submittedName>
        <fullName evidence="2">Uncharacterized protein</fullName>
    </submittedName>
</protein>
<sequence length="115" mass="12754">MAPYYTPLPERGNEDDLAPTEDTAYCRCCGGKAEMDAFCLQCHHKHDGWCARGDGKCTNCGYMVDDDGRCGKCGHQRTRENTQVIEATHCNYCGSTLGKEGICARNESHRQLEVS</sequence>
<proteinExistence type="predicted"/>
<evidence type="ECO:0000313" key="2">
    <source>
        <dbReference type="EMBL" id="KKM68907.1"/>
    </source>
</evidence>
<name>A0A0F9MIB3_9ZZZZ</name>
<feature type="region of interest" description="Disordered" evidence="1">
    <location>
        <begin position="1"/>
        <end position="20"/>
    </location>
</feature>
<reference evidence="2" key="1">
    <citation type="journal article" date="2015" name="Nature">
        <title>Complex archaea that bridge the gap between prokaryotes and eukaryotes.</title>
        <authorList>
            <person name="Spang A."/>
            <person name="Saw J.H."/>
            <person name="Jorgensen S.L."/>
            <person name="Zaremba-Niedzwiedzka K."/>
            <person name="Martijn J."/>
            <person name="Lind A.E."/>
            <person name="van Eijk R."/>
            <person name="Schleper C."/>
            <person name="Guy L."/>
            <person name="Ettema T.J."/>
        </authorList>
    </citation>
    <scope>NUCLEOTIDE SEQUENCE</scope>
</reference>
<dbReference type="EMBL" id="LAZR01010084">
    <property type="protein sequence ID" value="KKM68907.1"/>
    <property type="molecule type" value="Genomic_DNA"/>
</dbReference>
<accession>A0A0F9MIB3</accession>
<organism evidence="2">
    <name type="scientific">marine sediment metagenome</name>
    <dbReference type="NCBI Taxonomy" id="412755"/>
    <lineage>
        <taxon>unclassified sequences</taxon>
        <taxon>metagenomes</taxon>
        <taxon>ecological metagenomes</taxon>
    </lineage>
</organism>
<evidence type="ECO:0000256" key="1">
    <source>
        <dbReference type="SAM" id="MobiDB-lite"/>
    </source>
</evidence>